<evidence type="ECO:0000256" key="1">
    <source>
        <dbReference type="SAM" id="Phobius"/>
    </source>
</evidence>
<evidence type="ECO:0000313" key="3">
    <source>
        <dbReference type="EMBL" id="CAK9315683.1"/>
    </source>
</evidence>
<reference evidence="3 4" key="1">
    <citation type="submission" date="2024-03" db="EMBL/GenBank/DDBJ databases">
        <authorList>
            <person name="Gkanogiannis A."/>
            <person name="Becerra Lopez-Lavalle L."/>
        </authorList>
    </citation>
    <scope>NUCLEOTIDE SEQUENCE [LARGE SCALE GENOMIC DNA]</scope>
</reference>
<accession>A0ABP0Y9Q3</accession>
<evidence type="ECO:0000259" key="2">
    <source>
        <dbReference type="Pfam" id="PF00188"/>
    </source>
</evidence>
<keyword evidence="1" id="KW-0472">Membrane</keyword>
<dbReference type="InterPro" id="IPR014044">
    <property type="entry name" value="CAP_dom"/>
</dbReference>
<name>A0ABP0Y9Q3_9ROSI</name>
<feature type="domain" description="SCP" evidence="2">
    <location>
        <begin position="36"/>
        <end position="90"/>
    </location>
</feature>
<keyword evidence="1" id="KW-0812">Transmembrane</keyword>
<dbReference type="Pfam" id="PF00188">
    <property type="entry name" value="CAP"/>
    <property type="match status" value="1"/>
</dbReference>
<dbReference type="EMBL" id="OZ021736">
    <property type="protein sequence ID" value="CAK9315683.1"/>
    <property type="molecule type" value="Genomic_DNA"/>
</dbReference>
<keyword evidence="4" id="KW-1185">Reference proteome</keyword>
<feature type="transmembrane region" description="Helical" evidence="1">
    <location>
        <begin position="6"/>
        <end position="27"/>
    </location>
</feature>
<gene>
    <name evidence="3" type="ORF">CITCOLO1_LOCUS7494</name>
</gene>
<evidence type="ECO:0000313" key="4">
    <source>
        <dbReference type="Proteomes" id="UP001642487"/>
    </source>
</evidence>
<dbReference type="Proteomes" id="UP001642487">
    <property type="component" value="Chromosome 2"/>
</dbReference>
<dbReference type="InterPro" id="IPR035940">
    <property type="entry name" value="CAP_sf"/>
</dbReference>
<sequence>MAFANILSIICMMGLTLTLASITPILANSYSKNYIAAHNAIHAEVGIEPLRWNTTLAIYAQNYANTKITICQMEHARGPYGENLAEGYEMMTAETVRHRFHDLRRDIT</sequence>
<dbReference type="Gene3D" id="3.40.33.10">
    <property type="entry name" value="CAP"/>
    <property type="match status" value="1"/>
</dbReference>
<proteinExistence type="predicted"/>
<protein>
    <recommendedName>
        <fullName evidence="2">SCP domain-containing protein</fullName>
    </recommendedName>
</protein>
<keyword evidence="1" id="KW-1133">Transmembrane helix</keyword>
<organism evidence="3 4">
    <name type="scientific">Citrullus colocynthis</name>
    <name type="common">colocynth</name>
    <dbReference type="NCBI Taxonomy" id="252529"/>
    <lineage>
        <taxon>Eukaryota</taxon>
        <taxon>Viridiplantae</taxon>
        <taxon>Streptophyta</taxon>
        <taxon>Embryophyta</taxon>
        <taxon>Tracheophyta</taxon>
        <taxon>Spermatophyta</taxon>
        <taxon>Magnoliopsida</taxon>
        <taxon>eudicotyledons</taxon>
        <taxon>Gunneridae</taxon>
        <taxon>Pentapetalae</taxon>
        <taxon>rosids</taxon>
        <taxon>fabids</taxon>
        <taxon>Cucurbitales</taxon>
        <taxon>Cucurbitaceae</taxon>
        <taxon>Benincaseae</taxon>
        <taxon>Citrullus</taxon>
    </lineage>
</organism>
<dbReference type="SUPFAM" id="SSF55797">
    <property type="entry name" value="PR-1-like"/>
    <property type="match status" value="1"/>
</dbReference>